<evidence type="ECO:0000256" key="11">
    <source>
        <dbReference type="SAM" id="Phobius"/>
    </source>
</evidence>
<comment type="catalytic activity">
    <reaction evidence="1">
        <text>ATP + protein L-histidine = ADP + protein N-phospho-L-histidine.</text>
        <dbReference type="EC" id="2.7.13.3"/>
    </reaction>
</comment>
<dbReference type="Pfam" id="PF00512">
    <property type="entry name" value="HisKA"/>
    <property type="match status" value="1"/>
</dbReference>
<feature type="domain" description="Histidine kinase" evidence="12">
    <location>
        <begin position="143"/>
        <end position="362"/>
    </location>
</feature>
<evidence type="ECO:0000256" key="3">
    <source>
        <dbReference type="ARBA" id="ARBA00012438"/>
    </source>
</evidence>
<dbReference type="AlphaFoldDB" id="A0A1A5YMV0"/>
<dbReference type="SMART" id="SM00387">
    <property type="entry name" value="HATPase_c"/>
    <property type="match status" value="1"/>
</dbReference>
<dbReference type="GO" id="GO:0000155">
    <property type="term" value="F:phosphorelay sensor kinase activity"/>
    <property type="evidence" value="ECO:0007669"/>
    <property type="project" value="InterPro"/>
</dbReference>
<dbReference type="SUPFAM" id="SSF47384">
    <property type="entry name" value="Homodimeric domain of signal transducing histidine kinase"/>
    <property type="match status" value="1"/>
</dbReference>
<dbReference type="GO" id="GO:0004721">
    <property type="term" value="F:phosphoprotein phosphatase activity"/>
    <property type="evidence" value="ECO:0007669"/>
    <property type="project" value="TreeGrafter"/>
</dbReference>
<dbReference type="Proteomes" id="UP000092024">
    <property type="component" value="Unassembled WGS sequence"/>
</dbReference>
<dbReference type="RefSeq" id="WP_068681392.1">
    <property type="nucleotide sequence ID" value="NZ_LYPA01000044.1"/>
</dbReference>
<sequence length="370" mass="42263">MSIRLRFIGFFVGGLFLFIVLMGVFIMVAMDVVLPRVPIPATWLPIVELAVILLPFLAGGVLLGMWLVQPLLMIIARLRQLTTSEGHYEHDDTAFYRRNGRIKRRYRLYREALADLSMLSQHLQQSEQERKKLEEAKTNWIAGVSHDLKTPLSYITGYSSLLLDDRKEWSEEEKKRFLHEIHAKSVVIAEWIGDLNLSFKLDALSSSYPLQLKRLDLVDFARRLLADVANHPNAAVYELEFLCSEEEVTVYADEWLLFRALQNLVMNAIHHNPAGTRIKVIIVNTSQQQTVLSVSDNGTGITESDLQHIMERYYRPKEADSRNGGLGLSLVKHIVDAHKWEFHIMSGLGQGTTVELFMVHDSISEPEIVK</sequence>
<dbReference type="EMBL" id="LYPA01000044">
    <property type="protein sequence ID" value="OBR66735.1"/>
    <property type="molecule type" value="Genomic_DNA"/>
</dbReference>
<dbReference type="PROSITE" id="PS50109">
    <property type="entry name" value="HIS_KIN"/>
    <property type="match status" value="1"/>
</dbReference>
<proteinExistence type="predicted"/>
<dbReference type="SMART" id="SM00388">
    <property type="entry name" value="HisKA"/>
    <property type="match status" value="1"/>
</dbReference>
<dbReference type="GO" id="GO:0005524">
    <property type="term" value="F:ATP binding"/>
    <property type="evidence" value="ECO:0007669"/>
    <property type="project" value="UniProtKB-KW"/>
</dbReference>
<protein>
    <recommendedName>
        <fullName evidence="3">histidine kinase</fullName>
        <ecNumber evidence="3">2.7.13.3</ecNumber>
    </recommendedName>
</protein>
<evidence type="ECO:0000256" key="6">
    <source>
        <dbReference type="ARBA" id="ARBA00022741"/>
    </source>
</evidence>
<keyword evidence="9" id="KW-0902">Two-component regulatory system</keyword>
<evidence type="ECO:0000256" key="7">
    <source>
        <dbReference type="ARBA" id="ARBA00022777"/>
    </source>
</evidence>
<dbReference type="InterPro" id="IPR004358">
    <property type="entry name" value="Sig_transdc_His_kin-like_C"/>
</dbReference>
<name>A0A1A5YMV0_9BACL</name>
<dbReference type="InterPro" id="IPR050351">
    <property type="entry name" value="BphY/WalK/GraS-like"/>
</dbReference>
<feature type="transmembrane region" description="Helical" evidence="11">
    <location>
        <begin position="42"/>
        <end position="68"/>
    </location>
</feature>
<evidence type="ECO:0000256" key="10">
    <source>
        <dbReference type="SAM" id="Coils"/>
    </source>
</evidence>
<dbReference type="Gene3D" id="3.30.565.10">
    <property type="entry name" value="Histidine kinase-like ATPase, C-terminal domain"/>
    <property type="match status" value="1"/>
</dbReference>
<comment type="caution">
    <text evidence="13">The sequence shown here is derived from an EMBL/GenBank/DDBJ whole genome shotgun (WGS) entry which is preliminary data.</text>
</comment>
<dbReference type="InterPro" id="IPR003594">
    <property type="entry name" value="HATPase_dom"/>
</dbReference>
<keyword evidence="11" id="KW-1133">Transmembrane helix</keyword>
<evidence type="ECO:0000256" key="2">
    <source>
        <dbReference type="ARBA" id="ARBA00004370"/>
    </source>
</evidence>
<dbReference type="InterPro" id="IPR036097">
    <property type="entry name" value="HisK_dim/P_sf"/>
</dbReference>
<evidence type="ECO:0000256" key="5">
    <source>
        <dbReference type="ARBA" id="ARBA00022679"/>
    </source>
</evidence>
<dbReference type="GO" id="GO:0016036">
    <property type="term" value="P:cellular response to phosphate starvation"/>
    <property type="evidence" value="ECO:0007669"/>
    <property type="project" value="TreeGrafter"/>
</dbReference>
<gene>
    <name evidence="13" type="ORF">A7K91_00180</name>
</gene>
<dbReference type="OrthoDB" id="368131at2"/>
<feature type="transmembrane region" description="Helical" evidence="11">
    <location>
        <begin position="7"/>
        <end position="30"/>
    </location>
</feature>
<evidence type="ECO:0000256" key="1">
    <source>
        <dbReference type="ARBA" id="ARBA00000085"/>
    </source>
</evidence>
<dbReference type="PANTHER" id="PTHR45453">
    <property type="entry name" value="PHOSPHATE REGULON SENSOR PROTEIN PHOR"/>
    <property type="match status" value="1"/>
</dbReference>
<dbReference type="PANTHER" id="PTHR45453:SF1">
    <property type="entry name" value="PHOSPHATE REGULON SENSOR PROTEIN PHOR"/>
    <property type="match status" value="1"/>
</dbReference>
<organism evidence="13 14">
    <name type="scientific">Paenibacillus oryzae</name>
    <dbReference type="NCBI Taxonomy" id="1844972"/>
    <lineage>
        <taxon>Bacteria</taxon>
        <taxon>Bacillati</taxon>
        <taxon>Bacillota</taxon>
        <taxon>Bacilli</taxon>
        <taxon>Bacillales</taxon>
        <taxon>Paenibacillaceae</taxon>
        <taxon>Paenibacillus</taxon>
    </lineage>
</organism>
<dbReference type="PRINTS" id="PR00344">
    <property type="entry name" value="BCTRLSENSOR"/>
</dbReference>
<dbReference type="Pfam" id="PF02518">
    <property type="entry name" value="HATPase_c"/>
    <property type="match status" value="1"/>
</dbReference>
<evidence type="ECO:0000259" key="12">
    <source>
        <dbReference type="PROSITE" id="PS50109"/>
    </source>
</evidence>
<evidence type="ECO:0000256" key="8">
    <source>
        <dbReference type="ARBA" id="ARBA00022840"/>
    </source>
</evidence>
<evidence type="ECO:0000256" key="9">
    <source>
        <dbReference type="ARBA" id="ARBA00023012"/>
    </source>
</evidence>
<keyword evidence="11" id="KW-0812">Transmembrane</keyword>
<comment type="subcellular location">
    <subcellularLocation>
        <location evidence="2">Membrane</location>
    </subcellularLocation>
</comment>
<dbReference type="InterPro" id="IPR005467">
    <property type="entry name" value="His_kinase_dom"/>
</dbReference>
<dbReference type="CDD" id="cd00082">
    <property type="entry name" value="HisKA"/>
    <property type="match status" value="1"/>
</dbReference>
<dbReference type="EC" id="2.7.13.3" evidence="3"/>
<keyword evidence="8" id="KW-0067">ATP-binding</keyword>
<keyword evidence="7" id="KW-0418">Kinase</keyword>
<evidence type="ECO:0000313" key="13">
    <source>
        <dbReference type="EMBL" id="OBR66735.1"/>
    </source>
</evidence>
<dbReference type="GO" id="GO:0005886">
    <property type="term" value="C:plasma membrane"/>
    <property type="evidence" value="ECO:0007669"/>
    <property type="project" value="TreeGrafter"/>
</dbReference>
<reference evidence="13 14" key="1">
    <citation type="submission" date="2016-05" db="EMBL/GenBank/DDBJ databases">
        <title>Paenibacillus oryzae. sp. nov., isolated from the rice root.</title>
        <authorList>
            <person name="Zhang J."/>
            <person name="Zhang X."/>
        </authorList>
    </citation>
    <scope>NUCLEOTIDE SEQUENCE [LARGE SCALE GENOMIC DNA]</scope>
    <source>
        <strain evidence="13 14">1DrF-4</strain>
    </source>
</reference>
<dbReference type="STRING" id="1844972.A7K91_00180"/>
<keyword evidence="6" id="KW-0547">Nucleotide-binding</keyword>
<keyword evidence="4" id="KW-0597">Phosphoprotein</keyword>
<dbReference type="SUPFAM" id="SSF55874">
    <property type="entry name" value="ATPase domain of HSP90 chaperone/DNA topoisomerase II/histidine kinase"/>
    <property type="match status" value="1"/>
</dbReference>
<dbReference type="Gene3D" id="1.10.287.130">
    <property type="match status" value="1"/>
</dbReference>
<evidence type="ECO:0000256" key="4">
    <source>
        <dbReference type="ARBA" id="ARBA00022553"/>
    </source>
</evidence>
<evidence type="ECO:0000313" key="14">
    <source>
        <dbReference type="Proteomes" id="UP000092024"/>
    </source>
</evidence>
<dbReference type="InterPro" id="IPR036890">
    <property type="entry name" value="HATPase_C_sf"/>
</dbReference>
<keyword evidence="14" id="KW-1185">Reference proteome</keyword>
<feature type="coiled-coil region" evidence="10">
    <location>
        <begin position="109"/>
        <end position="143"/>
    </location>
</feature>
<keyword evidence="11" id="KW-0472">Membrane</keyword>
<accession>A0A1A5YMV0</accession>
<dbReference type="InterPro" id="IPR003661">
    <property type="entry name" value="HisK_dim/P_dom"/>
</dbReference>
<keyword evidence="10" id="KW-0175">Coiled coil</keyword>
<keyword evidence="5" id="KW-0808">Transferase</keyword>